<dbReference type="Pfam" id="PF12894">
    <property type="entry name" value="ANAPC4_WD40"/>
    <property type="match status" value="1"/>
</dbReference>
<evidence type="ECO:0000259" key="8">
    <source>
        <dbReference type="Pfam" id="PF12894"/>
    </source>
</evidence>
<dbReference type="SUPFAM" id="SSF50978">
    <property type="entry name" value="WD40 repeat-like"/>
    <property type="match status" value="1"/>
</dbReference>
<proteinExistence type="inferred from homology"/>
<name>A0A6V8GZR0_TALPI</name>
<dbReference type="Pfam" id="PF01084">
    <property type="entry name" value="Ribosomal_S18"/>
    <property type="match status" value="1"/>
</dbReference>
<evidence type="ECO:0000256" key="5">
    <source>
        <dbReference type="ARBA" id="ARBA00035264"/>
    </source>
</evidence>
<dbReference type="SUPFAM" id="SSF46911">
    <property type="entry name" value="Ribosomal protein S18"/>
    <property type="match status" value="1"/>
</dbReference>
<comment type="similarity">
    <text evidence="6">Belongs to the WD repeat AIP1 family.</text>
</comment>
<feature type="repeat" description="WD" evidence="7">
    <location>
        <begin position="421"/>
        <end position="462"/>
    </location>
</feature>
<evidence type="ECO:0000256" key="4">
    <source>
        <dbReference type="ARBA" id="ARBA00023274"/>
    </source>
</evidence>
<dbReference type="InterPro" id="IPR036870">
    <property type="entry name" value="Ribosomal_bS18_sf"/>
</dbReference>
<keyword evidence="10" id="KW-1185">Reference proteome</keyword>
<dbReference type="FunFam" id="2.130.10.10:FF:000167">
    <property type="entry name" value="Actin-interacting protein 1"/>
    <property type="match status" value="1"/>
</dbReference>
<dbReference type="GO" id="GO:1990904">
    <property type="term" value="C:ribonucleoprotein complex"/>
    <property type="evidence" value="ECO:0007669"/>
    <property type="project" value="UniProtKB-KW"/>
</dbReference>
<sequence>MSLALFPRTGNSLLQRSLALLAPASCRWASTQPGDTQRTSQRVNFASPIRGPSNTSARTKALAKRTARTTHRSQIAEDMKHQNEGRILERFQTREWAPGDIYSPHDLSPSEMKKWSKRWSPSNDAFDALNIKPLEHYKNFSIMSEYMTPMGRIKHRSATGLRPVNQRKIAKAIRRAIGVGLMPSVHQHPEIIAMELKEQIWAPSPSTERGLPTQLSSDPKGEKLAYASNKSIFIRSIDDPAIARQYTEHTAQATVARFSPSGFYVASGDVTGTVKVWDCVGDGLTKGSYQIINGRINDIAWDGDSQRIVAVGDGRQSYGHFFTWDSGNTVGEIYGHTRAINSVSIRQQRPLRAAAAGDDTSLVFYHGAPFKFNTAIRGKHNKFIYGTAFSPDGSQLVSVGADSRIWLYDGKTGEPTASIGENEHKGSIFGVSWSKDSRKFATASADRTVKLWDVEAGKATQTWTLNDGGAVSYLNQQVGVVIPSGRTDGLVVSLSLSGNLNYLVEGSPEPRQILKSHQKNITALTHFSPADGQETLWTGSSDGRVCSWDVAKGVADTIDGENHTNYIAGLTSSQEGKGRIYSVGWDDTLRSADVAANTYTGISTKLSAQPKGVATAGKLVLVAGSEQIDIYQDSNKTGTFKAPADITAIAAHGNTVAFSGADLTTRVGTVTSSAISISPQVQIKKLRSQISALSFSPDGTLLAVGDSMGKIFVFKTSDGSLVTDRWSSHTSRIKSLAWNSKGTHLVSGALDTHIYIWSLARPGDWIEAKNVHKEGVTGVAWIANETKIASAGTDAAIKIWKVESLP</sequence>
<organism evidence="9 10">
    <name type="scientific">Talaromyces pinophilus</name>
    <name type="common">Penicillium pinophilum</name>
    <dbReference type="NCBI Taxonomy" id="128442"/>
    <lineage>
        <taxon>Eukaryota</taxon>
        <taxon>Fungi</taxon>
        <taxon>Dikarya</taxon>
        <taxon>Ascomycota</taxon>
        <taxon>Pezizomycotina</taxon>
        <taxon>Eurotiomycetes</taxon>
        <taxon>Eurotiomycetidae</taxon>
        <taxon>Eurotiales</taxon>
        <taxon>Trichocomaceae</taxon>
        <taxon>Talaromyces</taxon>
        <taxon>Talaromyces sect. Talaromyces</taxon>
    </lineage>
</organism>
<dbReference type="Gene3D" id="4.10.640.10">
    <property type="entry name" value="Ribosomal protein S18"/>
    <property type="match status" value="1"/>
</dbReference>
<dbReference type="FunFam" id="4.10.640.10:FF:000013">
    <property type="entry name" value="37S ribosomal protein S18"/>
    <property type="match status" value="1"/>
</dbReference>
<keyword evidence="4" id="KW-0687">Ribonucleoprotein</keyword>
<dbReference type="GO" id="GO:0005840">
    <property type="term" value="C:ribosome"/>
    <property type="evidence" value="ECO:0007669"/>
    <property type="project" value="UniProtKB-KW"/>
</dbReference>
<dbReference type="SUPFAM" id="SSF50960">
    <property type="entry name" value="TolB, C-terminal domain"/>
    <property type="match status" value="1"/>
</dbReference>
<dbReference type="Proteomes" id="UP000053095">
    <property type="component" value="Unassembled WGS sequence"/>
</dbReference>
<evidence type="ECO:0000313" key="9">
    <source>
        <dbReference type="EMBL" id="GAM34036.1"/>
    </source>
</evidence>
<feature type="repeat" description="WD" evidence="7">
    <location>
        <begin position="246"/>
        <end position="278"/>
    </location>
</feature>
<dbReference type="GO" id="GO:0006412">
    <property type="term" value="P:translation"/>
    <property type="evidence" value="ECO:0007669"/>
    <property type="project" value="InterPro"/>
</dbReference>
<keyword evidence="2" id="KW-0677">Repeat</keyword>
<dbReference type="GO" id="GO:0051015">
    <property type="term" value="F:actin filament binding"/>
    <property type="evidence" value="ECO:0007669"/>
    <property type="project" value="TreeGrafter"/>
</dbReference>
<dbReference type="PANTHER" id="PTHR19856:SF0">
    <property type="entry name" value="WD REPEAT-CONTAINING PROTEIN 1"/>
    <property type="match status" value="1"/>
</dbReference>
<gene>
    <name evidence="9" type="ORF">TCE0_015r01361</name>
</gene>
<dbReference type="SUPFAM" id="SSF101908">
    <property type="entry name" value="Putative isomerase YbhE"/>
    <property type="match status" value="1"/>
</dbReference>
<dbReference type="CDD" id="cd00200">
    <property type="entry name" value="WD40"/>
    <property type="match status" value="1"/>
</dbReference>
<dbReference type="GO" id="GO:0030042">
    <property type="term" value="P:actin filament depolymerization"/>
    <property type="evidence" value="ECO:0007669"/>
    <property type="project" value="TreeGrafter"/>
</dbReference>
<dbReference type="EMBL" id="DF933811">
    <property type="protein sequence ID" value="GAM34036.1"/>
    <property type="molecule type" value="Genomic_DNA"/>
</dbReference>
<dbReference type="InterPro" id="IPR001648">
    <property type="entry name" value="Ribosomal_bS18"/>
</dbReference>
<protein>
    <recommendedName>
        <fullName evidence="5">Small ribosomal subunit protein bS18m</fullName>
    </recommendedName>
</protein>
<dbReference type="SMART" id="SM00320">
    <property type="entry name" value="WD40"/>
    <property type="match status" value="10"/>
</dbReference>
<evidence type="ECO:0000313" key="10">
    <source>
        <dbReference type="Proteomes" id="UP000053095"/>
    </source>
</evidence>
<comment type="caution">
    <text evidence="9">The sequence shown here is derived from an EMBL/GenBank/DDBJ whole genome shotgun (WGS) entry which is preliminary data.</text>
</comment>
<dbReference type="PRINTS" id="PR00320">
    <property type="entry name" value="GPROTEINBRPT"/>
</dbReference>
<dbReference type="InterPro" id="IPR001680">
    <property type="entry name" value="WD40_rpt"/>
</dbReference>
<feature type="repeat" description="WD" evidence="7">
    <location>
        <begin position="726"/>
        <end position="759"/>
    </location>
</feature>
<dbReference type="FunFam" id="2.130.10.10:FF:000102">
    <property type="entry name" value="Actin-interacting protein 1"/>
    <property type="match status" value="1"/>
</dbReference>
<dbReference type="Pfam" id="PF00400">
    <property type="entry name" value="WD40"/>
    <property type="match status" value="5"/>
</dbReference>
<evidence type="ECO:0000256" key="2">
    <source>
        <dbReference type="ARBA" id="ARBA00022737"/>
    </source>
</evidence>
<keyword evidence="3" id="KW-0689">Ribosomal protein</keyword>
<dbReference type="InterPro" id="IPR024977">
    <property type="entry name" value="Apc4-like_WD40_dom"/>
</dbReference>
<evidence type="ECO:0000256" key="6">
    <source>
        <dbReference type="ARBA" id="ARBA00038366"/>
    </source>
</evidence>
<feature type="repeat" description="WD" evidence="7">
    <location>
        <begin position="769"/>
        <end position="806"/>
    </location>
</feature>
<feature type="repeat" description="WD" evidence="7">
    <location>
        <begin position="377"/>
        <end position="418"/>
    </location>
</feature>
<evidence type="ECO:0000256" key="1">
    <source>
        <dbReference type="ARBA" id="ARBA00022574"/>
    </source>
</evidence>
<reference evidence="10" key="1">
    <citation type="journal article" date="2015" name="Genome Announc.">
        <title>Draft genome sequence of Talaromyces cellulolyticus strain Y-94, a source of lignocellulosic biomass-degrading enzymes.</title>
        <authorList>
            <person name="Fujii T."/>
            <person name="Koike H."/>
            <person name="Sawayama S."/>
            <person name="Yano S."/>
            <person name="Inoue H."/>
        </authorList>
    </citation>
    <scope>NUCLEOTIDE SEQUENCE [LARGE SCALE GENOMIC DNA]</scope>
    <source>
        <strain evidence="10">Y-94</strain>
    </source>
</reference>
<dbReference type="InterPro" id="IPR036322">
    <property type="entry name" value="WD40_repeat_dom_sf"/>
</dbReference>
<evidence type="ECO:0000256" key="7">
    <source>
        <dbReference type="PROSITE-ProRule" id="PRU00221"/>
    </source>
</evidence>
<accession>A0A6V8GZR0</accession>
<evidence type="ECO:0000256" key="3">
    <source>
        <dbReference type="ARBA" id="ARBA00022980"/>
    </source>
</evidence>
<dbReference type="PROSITE" id="PS50294">
    <property type="entry name" value="WD_REPEATS_REGION"/>
    <property type="match status" value="4"/>
</dbReference>
<dbReference type="PANTHER" id="PTHR19856">
    <property type="entry name" value="WD-REPEATCONTAINING PROTEIN WDR1"/>
    <property type="match status" value="1"/>
</dbReference>
<dbReference type="PROSITE" id="PS50082">
    <property type="entry name" value="WD_REPEATS_2"/>
    <property type="match status" value="5"/>
</dbReference>
<dbReference type="Gene3D" id="2.130.10.10">
    <property type="entry name" value="YVTN repeat-like/Quinoprotein amine dehydrogenase"/>
    <property type="match status" value="2"/>
</dbReference>
<feature type="domain" description="Anaphase-promoting complex subunit 4-like WD40" evidence="8">
    <location>
        <begin position="684"/>
        <end position="740"/>
    </location>
</feature>
<dbReference type="GO" id="GO:0003735">
    <property type="term" value="F:structural constituent of ribosome"/>
    <property type="evidence" value="ECO:0007669"/>
    <property type="project" value="InterPro"/>
</dbReference>
<dbReference type="GO" id="GO:0030864">
    <property type="term" value="C:cortical actin cytoskeleton"/>
    <property type="evidence" value="ECO:0007669"/>
    <property type="project" value="TreeGrafter"/>
</dbReference>
<dbReference type="InterPro" id="IPR020472">
    <property type="entry name" value="WD40_PAC1"/>
</dbReference>
<dbReference type="AlphaFoldDB" id="A0A6V8GZR0"/>
<keyword evidence="1 7" id="KW-0853">WD repeat</keyword>
<dbReference type="InterPro" id="IPR015943">
    <property type="entry name" value="WD40/YVTN_repeat-like_dom_sf"/>
</dbReference>